<dbReference type="OrthoDB" id="1156523at2"/>
<proteinExistence type="predicted"/>
<dbReference type="EMBL" id="FOAB01000001">
    <property type="protein sequence ID" value="SEK24012.1"/>
    <property type="molecule type" value="Genomic_DNA"/>
</dbReference>
<keyword evidence="2" id="KW-1185">Reference proteome</keyword>
<reference evidence="1 2" key="1">
    <citation type="submission" date="2016-10" db="EMBL/GenBank/DDBJ databases">
        <authorList>
            <person name="de Groot N.N."/>
        </authorList>
    </citation>
    <scope>NUCLEOTIDE SEQUENCE [LARGE SCALE GENOMIC DNA]</scope>
    <source>
        <strain evidence="1 2">DSM 25232</strain>
    </source>
</reference>
<evidence type="ECO:0000313" key="1">
    <source>
        <dbReference type="EMBL" id="SEK24012.1"/>
    </source>
</evidence>
<name>A0A1H7FHU3_AQUAM</name>
<evidence type="ECO:0000313" key="2">
    <source>
        <dbReference type="Proteomes" id="UP000198521"/>
    </source>
</evidence>
<protein>
    <submittedName>
        <fullName evidence="1">Uncharacterized protein</fullName>
    </submittedName>
</protein>
<dbReference type="AlphaFoldDB" id="A0A1H7FHU3"/>
<sequence>MKRFKTFILLISIVTVTLSFGQEKFNYKFLNDYSTKEVPLEEKTKLDHNAPTNHITVIQKKALHFDKITEDWERLDCGVLYSIDLSENYKTWVVYYYWGEELHTTLVNYDLEYNFIDSEELALDENAEGWTLSESTITQHRIHRMDALYIEPEQIEYINFIFKDTGEIVSEKEYYNGNIPDTCVHYFDPLAVKYVQALNGLNIRDENGNKIGKLLYGEKVNIIKYTNKELSVNDNGKIINGSIVEICNYESGYNKRRYVFDGYLVDDTALKLYNTQLCPNMLTEDDKDPFNKGERVCLDDIYSIILEKLPNSIPTNFITKNDNVILEKDKITLPLTNGKKKTFINNTEYLESTESYEYIGFLESFDYHLIEGSYFEEGDFFFVDQNNGEIKTRFPNYPHISPDKKTIICFYFNPYNHRSEFFIYTIDNKNQITLKRIIEIVYWGQNIKNTEILWTSNLSFLVKATPIATMWESSGNYNKSYQNIHIKIHN</sequence>
<dbReference type="Proteomes" id="UP000198521">
    <property type="component" value="Unassembled WGS sequence"/>
</dbReference>
<dbReference type="STRING" id="1038014.SAMN04487910_0049"/>
<accession>A0A1H7FHU3</accession>
<organism evidence="1 2">
    <name type="scientific">Aquimarina amphilecti</name>
    <dbReference type="NCBI Taxonomy" id="1038014"/>
    <lineage>
        <taxon>Bacteria</taxon>
        <taxon>Pseudomonadati</taxon>
        <taxon>Bacteroidota</taxon>
        <taxon>Flavobacteriia</taxon>
        <taxon>Flavobacteriales</taxon>
        <taxon>Flavobacteriaceae</taxon>
        <taxon>Aquimarina</taxon>
    </lineage>
</organism>
<gene>
    <name evidence="1" type="ORF">SAMN04487910_0049</name>
</gene>